<dbReference type="AlphaFoldDB" id="A0A1T1P7C1"/>
<dbReference type="Proteomes" id="UP000190559">
    <property type="component" value="Unassembled WGS sequence"/>
</dbReference>
<accession>A0A1T1P7C1</accession>
<evidence type="ECO:0000313" key="1">
    <source>
        <dbReference type="EMBL" id="OOW71461.1"/>
    </source>
</evidence>
<sequence>MLSTENLHRLVKLLVATAEVIGDEVRPAAAALMAEDLSAYPMPVLEKALVQCRRELKGRLSLAAVLERVDDGHPTPNEAWAVAVLAADERNTVVWTSQTRAAWSVAQPLMNIGDKIAARQAFLESYGRLVKDARAANACGSYVASIGFDSAGRDAALRQAVTRGQLSHDQVAQHLQIAGPAPVFNAAALLSGHVEVAPHASADVRKRLEEVAELLGMKPSAQAVAA</sequence>
<organism evidence="1 2">
    <name type="scientific">Xanthomonas axonopodis pv. melhusii</name>
    <dbReference type="NCBI Taxonomy" id="487834"/>
    <lineage>
        <taxon>Bacteria</taxon>
        <taxon>Pseudomonadati</taxon>
        <taxon>Pseudomonadota</taxon>
        <taxon>Gammaproteobacteria</taxon>
        <taxon>Lysobacterales</taxon>
        <taxon>Lysobacteraceae</taxon>
        <taxon>Xanthomonas</taxon>
    </lineage>
</organism>
<dbReference type="RefSeq" id="WP_078563189.1">
    <property type="nucleotide sequence ID" value="NZ_LOJW01000010.1"/>
</dbReference>
<protein>
    <submittedName>
        <fullName evidence="1">Uncharacterized protein</fullName>
    </submittedName>
</protein>
<gene>
    <name evidence="1" type="ORF">Xmlh_08285</name>
</gene>
<name>A0A1T1P7C1_9XANT</name>
<evidence type="ECO:0000313" key="2">
    <source>
        <dbReference type="Proteomes" id="UP000190559"/>
    </source>
</evidence>
<dbReference type="EMBL" id="LOJW01000010">
    <property type="protein sequence ID" value="OOW71461.1"/>
    <property type="molecule type" value="Genomic_DNA"/>
</dbReference>
<reference evidence="1 2" key="1">
    <citation type="submission" date="2015-12" db="EMBL/GenBank/DDBJ databases">
        <authorList>
            <person name="Shamseldin A."/>
            <person name="Moawad H."/>
            <person name="Abd El-Rahim W.M."/>
            <person name="Sadowsky M.J."/>
        </authorList>
    </citation>
    <scope>NUCLEOTIDE SEQUENCE [LARGE SCALE GENOMIC DNA]</scope>
    <source>
        <strain evidence="1 2">LMG9050</strain>
    </source>
</reference>
<comment type="caution">
    <text evidence="1">The sequence shown here is derived from an EMBL/GenBank/DDBJ whole genome shotgun (WGS) entry which is preliminary data.</text>
</comment>
<proteinExistence type="predicted"/>